<evidence type="ECO:0000313" key="2">
    <source>
        <dbReference type="EMBL" id="RPE81212.1"/>
    </source>
</evidence>
<proteinExistence type="predicted"/>
<dbReference type="AlphaFoldDB" id="A0A3N4VDY4"/>
<evidence type="ECO:0000256" key="1">
    <source>
        <dbReference type="SAM" id="MobiDB-lite"/>
    </source>
</evidence>
<gene>
    <name evidence="2" type="ORF">EDC50_0393</name>
</gene>
<reference evidence="2 3" key="1">
    <citation type="submission" date="2018-11" db="EMBL/GenBank/DDBJ databases">
        <title>Genomic Encyclopedia of Type Strains, Phase IV (KMG-IV): sequencing the most valuable type-strain genomes for metagenomic binning, comparative biology and taxonomic classification.</title>
        <authorList>
            <person name="Goeker M."/>
        </authorList>
    </citation>
    <scope>NUCLEOTIDE SEQUENCE [LARGE SCALE GENOMIC DNA]</scope>
    <source>
        <strain evidence="2 3">DSM 25623</strain>
    </source>
</reference>
<evidence type="ECO:0008006" key="4">
    <source>
        <dbReference type="Google" id="ProtNLM"/>
    </source>
</evidence>
<name>A0A3N4VDY4_9GAMM</name>
<accession>A0A3N4VDY4</accession>
<keyword evidence="3" id="KW-1185">Reference proteome</keyword>
<sequence>MLLLVAMPTVGRQFGSGFALPSERLGAAHAPAAGSMPGMARAEHGLHLAGMAGAGHAHHRPHMAVPTPDEPGEAPAPHDGHARHDCAYCPLLSSLTSASVPQLLLGPAPLAPWSVRVAAAPPLAPPVPALGSQGPPR</sequence>
<evidence type="ECO:0000313" key="3">
    <source>
        <dbReference type="Proteomes" id="UP000269708"/>
    </source>
</evidence>
<organism evidence="2 3">
    <name type="scientific">Vulcaniibacterium tengchongense</name>
    <dbReference type="NCBI Taxonomy" id="1273429"/>
    <lineage>
        <taxon>Bacteria</taxon>
        <taxon>Pseudomonadati</taxon>
        <taxon>Pseudomonadota</taxon>
        <taxon>Gammaproteobacteria</taxon>
        <taxon>Lysobacterales</taxon>
        <taxon>Lysobacteraceae</taxon>
        <taxon>Vulcaniibacterium</taxon>
    </lineage>
</organism>
<protein>
    <recommendedName>
        <fullName evidence="4">DUF2946 family protein</fullName>
    </recommendedName>
</protein>
<dbReference type="Proteomes" id="UP000269708">
    <property type="component" value="Unassembled WGS sequence"/>
</dbReference>
<feature type="region of interest" description="Disordered" evidence="1">
    <location>
        <begin position="53"/>
        <end position="83"/>
    </location>
</feature>
<dbReference type="EMBL" id="RKQN01000001">
    <property type="protein sequence ID" value="RPE81212.1"/>
    <property type="molecule type" value="Genomic_DNA"/>
</dbReference>
<dbReference type="RefSeq" id="WP_123768784.1">
    <property type="nucleotide sequence ID" value="NZ_RKQN01000001.1"/>
</dbReference>
<comment type="caution">
    <text evidence="2">The sequence shown here is derived from an EMBL/GenBank/DDBJ whole genome shotgun (WGS) entry which is preliminary data.</text>
</comment>